<evidence type="ECO:0000313" key="2">
    <source>
        <dbReference type="Proteomes" id="UP000001979"/>
    </source>
</evidence>
<dbReference type="GeneID" id="3996694"/>
<gene>
    <name evidence="1" type="ordered locus">Mbur_0789</name>
</gene>
<dbReference type="HOGENOM" id="CLU_1782496_0_0_2"/>
<dbReference type="KEGG" id="mbu:Mbur_0789"/>
<organism evidence="1 2">
    <name type="scientific">Methanococcoides burtonii (strain DSM 6242 / NBRC 107633 / OCM 468 / ACE-M)</name>
    <dbReference type="NCBI Taxonomy" id="259564"/>
    <lineage>
        <taxon>Archaea</taxon>
        <taxon>Methanobacteriati</taxon>
        <taxon>Methanobacteriota</taxon>
        <taxon>Stenosarchaea group</taxon>
        <taxon>Methanomicrobia</taxon>
        <taxon>Methanosarcinales</taxon>
        <taxon>Methanosarcinaceae</taxon>
        <taxon>Methanococcoides</taxon>
    </lineage>
</organism>
<dbReference type="RefSeq" id="WP_011498899.1">
    <property type="nucleotide sequence ID" value="NC_007955.1"/>
</dbReference>
<dbReference type="OrthoDB" id="142103at2157"/>
<dbReference type="AlphaFoldDB" id="Q12XT1"/>
<dbReference type="Proteomes" id="UP000001979">
    <property type="component" value="Chromosome"/>
</dbReference>
<protein>
    <submittedName>
        <fullName evidence="1">Uncharacterized protein</fullName>
    </submittedName>
</protein>
<reference evidence="2" key="1">
    <citation type="journal article" date="2009" name="ISME J.">
        <title>The genome sequence of the psychrophilic archaeon, Methanococcoides burtonii: the role of genome evolution in cold adaptation.</title>
        <authorList>
            <person name="Allen M.A."/>
            <person name="Lauro F.M."/>
            <person name="Williams T.J."/>
            <person name="Burg D."/>
            <person name="Siddiqui K.S."/>
            <person name="De Francisci D."/>
            <person name="Chong K.W."/>
            <person name="Pilak O."/>
            <person name="Chew H.H."/>
            <person name="De Maere M.Z."/>
            <person name="Ting L."/>
            <person name="Katrib M."/>
            <person name="Ng C."/>
            <person name="Sowers K.R."/>
            <person name="Galperin M.Y."/>
            <person name="Anderson I.J."/>
            <person name="Ivanova N."/>
            <person name="Dalin E."/>
            <person name="Martinez M."/>
            <person name="Lapidus A."/>
            <person name="Hauser L."/>
            <person name="Land M."/>
            <person name="Thomas T."/>
            <person name="Cavicchioli R."/>
        </authorList>
    </citation>
    <scope>NUCLEOTIDE SEQUENCE [LARGE SCALE GENOMIC DNA]</scope>
    <source>
        <strain evidence="2">DSM 6242 / NBRC 107633 / OCM 468 / ACE-M</strain>
    </source>
</reference>
<dbReference type="EMBL" id="CP000300">
    <property type="protein sequence ID" value="ABE51745.1"/>
    <property type="molecule type" value="Genomic_DNA"/>
</dbReference>
<proteinExistence type="predicted"/>
<name>Q12XT1_METBU</name>
<keyword evidence="2" id="KW-1185">Reference proteome</keyword>
<accession>Q12XT1</accession>
<sequence length="145" mass="15718">MDKAIVYGLLILFLGIAIGYSISDMATIEESPGGMKVPVMSVSFGSIDENNTVSHRLSYNILLYNSGDEDVYVNSVEPIFGEHISKMVVTENNTIAVDRTINANSSVEISGQVELKSTGLKAVGSIIGYNISSTETIYNQFNKLK</sequence>
<evidence type="ECO:0000313" key="1">
    <source>
        <dbReference type="EMBL" id="ABE51745.1"/>
    </source>
</evidence>